<gene>
    <name evidence="1" type="ORF">DOTSEDRAFT_22624</name>
</gene>
<reference evidence="2" key="1">
    <citation type="journal article" date="2012" name="PLoS Genet.">
        <title>The genomes of the fungal plant pathogens Cladosporium fulvum and Dothistroma septosporum reveal adaptation to different hosts and lifestyles but also signatures of common ancestry.</title>
        <authorList>
            <person name="de Wit P.J.G.M."/>
            <person name="van der Burgt A."/>
            <person name="Oekmen B."/>
            <person name="Stergiopoulos I."/>
            <person name="Abd-Elsalam K.A."/>
            <person name="Aerts A.L."/>
            <person name="Bahkali A.H."/>
            <person name="Beenen H.G."/>
            <person name="Chettri P."/>
            <person name="Cox M.P."/>
            <person name="Datema E."/>
            <person name="de Vries R.P."/>
            <person name="Dhillon B."/>
            <person name="Ganley A.R."/>
            <person name="Griffiths S.A."/>
            <person name="Guo Y."/>
            <person name="Hamelin R.C."/>
            <person name="Henrissat B."/>
            <person name="Kabir M.S."/>
            <person name="Jashni M.K."/>
            <person name="Kema G."/>
            <person name="Klaubauf S."/>
            <person name="Lapidus A."/>
            <person name="Levasseur A."/>
            <person name="Lindquist E."/>
            <person name="Mehrabi R."/>
            <person name="Ohm R.A."/>
            <person name="Owen T.J."/>
            <person name="Salamov A."/>
            <person name="Schwelm A."/>
            <person name="Schijlen E."/>
            <person name="Sun H."/>
            <person name="van den Burg H.A."/>
            <person name="van Ham R.C.H.J."/>
            <person name="Zhang S."/>
            <person name="Goodwin S.B."/>
            <person name="Grigoriev I.V."/>
            <person name="Collemare J."/>
            <person name="Bradshaw R.E."/>
        </authorList>
    </citation>
    <scope>NUCLEOTIDE SEQUENCE [LARGE SCALE GENOMIC DNA]</scope>
    <source>
        <strain evidence="2">NZE10 / CBS 128990</strain>
    </source>
</reference>
<dbReference type="InterPro" id="IPR032710">
    <property type="entry name" value="NTF2-like_dom_sf"/>
</dbReference>
<protein>
    <recommendedName>
        <fullName evidence="3">SnoaL-like domain-containing protein</fullName>
    </recommendedName>
</protein>
<dbReference type="OrthoDB" id="10264449at2759"/>
<evidence type="ECO:0008006" key="3">
    <source>
        <dbReference type="Google" id="ProtNLM"/>
    </source>
</evidence>
<proteinExistence type="predicted"/>
<reference evidence="1 2" key="2">
    <citation type="journal article" date="2012" name="PLoS Pathog.">
        <title>Diverse lifestyles and strategies of plant pathogenesis encoded in the genomes of eighteen Dothideomycetes fungi.</title>
        <authorList>
            <person name="Ohm R.A."/>
            <person name="Feau N."/>
            <person name="Henrissat B."/>
            <person name="Schoch C.L."/>
            <person name="Horwitz B.A."/>
            <person name="Barry K.W."/>
            <person name="Condon B.J."/>
            <person name="Copeland A.C."/>
            <person name="Dhillon B."/>
            <person name="Glaser F."/>
            <person name="Hesse C.N."/>
            <person name="Kosti I."/>
            <person name="LaButti K."/>
            <person name="Lindquist E.A."/>
            <person name="Lucas S."/>
            <person name="Salamov A.A."/>
            <person name="Bradshaw R.E."/>
            <person name="Ciuffetti L."/>
            <person name="Hamelin R.C."/>
            <person name="Kema G.H.J."/>
            <person name="Lawrence C."/>
            <person name="Scott J.A."/>
            <person name="Spatafora J.W."/>
            <person name="Turgeon B.G."/>
            <person name="de Wit P.J.G.M."/>
            <person name="Zhong S."/>
            <person name="Goodwin S.B."/>
            <person name="Grigoriev I.V."/>
        </authorList>
    </citation>
    <scope>NUCLEOTIDE SEQUENCE [LARGE SCALE GENOMIC DNA]</scope>
    <source>
        <strain evidence="2">NZE10 / CBS 128990</strain>
    </source>
</reference>
<name>N1PT67_DOTSN</name>
<dbReference type="STRING" id="675120.N1PT67"/>
<dbReference type="Gene3D" id="3.10.450.50">
    <property type="match status" value="1"/>
</dbReference>
<dbReference type="EMBL" id="KB446537">
    <property type="protein sequence ID" value="EME46572.1"/>
    <property type="molecule type" value="Genomic_DNA"/>
</dbReference>
<evidence type="ECO:0000313" key="2">
    <source>
        <dbReference type="Proteomes" id="UP000016933"/>
    </source>
</evidence>
<dbReference type="Proteomes" id="UP000016933">
    <property type="component" value="Unassembled WGS sequence"/>
</dbReference>
<keyword evidence="2" id="KW-1185">Reference proteome</keyword>
<accession>N1PT67</accession>
<dbReference type="SUPFAM" id="SSF54427">
    <property type="entry name" value="NTF2-like"/>
    <property type="match status" value="1"/>
</dbReference>
<dbReference type="HOGENOM" id="CLU_2038012_0_0_1"/>
<organism evidence="1 2">
    <name type="scientific">Dothistroma septosporum (strain NZE10 / CBS 128990)</name>
    <name type="common">Red band needle blight fungus</name>
    <name type="synonym">Mycosphaerella pini</name>
    <dbReference type="NCBI Taxonomy" id="675120"/>
    <lineage>
        <taxon>Eukaryota</taxon>
        <taxon>Fungi</taxon>
        <taxon>Dikarya</taxon>
        <taxon>Ascomycota</taxon>
        <taxon>Pezizomycotina</taxon>
        <taxon>Dothideomycetes</taxon>
        <taxon>Dothideomycetidae</taxon>
        <taxon>Mycosphaerellales</taxon>
        <taxon>Mycosphaerellaceae</taxon>
        <taxon>Dothistroma</taxon>
    </lineage>
</organism>
<evidence type="ECO:0000313" key="1">
    <source>
        <dbReference type="EMBL" id="EME46572.1"/>
    </source>
</evidence>
<dbReference type="AlphaFoldDB" id="N1PT67"/>
<sequence>MSQPLPNRSEIETLFKSMETGDYPAVFKRVPPEVDWTVMGTHPCAGRLSDFQEQTFARLGKIMKEPGIRLVVRNVIGGGDQPWATVELIADAECLSVREHILVVYAVRRSWYHCRGKGILG</sequence>